<feature type="domain" description="Thioredoxin" evidence="1">
    <location>
        <begin position="17"/>
        <end position="165"/>
    </location>
</feature>
<dbReference type="InterPro" id="IPR013766">
    <property type="entry name" value="Thioredoxin_domain"/>
</dbReference>
<dbReference type="CDD" id="cd02966">
    <property type="entry name" value="TlpA_like_family"/>
    <property type="match status" value="1"/>
</dbReference>
<dbReference type="InterPro" id="IPR036249">
    <property type="entry name" value="Thioredoxin-like_sf"/>
</dbReference>
<name>A0ABV2WF96_9ACTN</name>
<dbReference type="RefSeq" id="WP_359654315.1">
    <property type="nucleotide sequence ID" value="NZ_JBEXZP010000042.1"/>
</dbReference>
<gene>
    <name evidence="2" type="ORF">ABZ508_32140</name>
</gene>
<keyword evidence="3" id="KW-1185">Reference proteome</keyword>
<dbReference type="InterPro" id="IPR012336">
    <property type="entry name" value="Thioredoxin-like_fold"/>
</dbReference>
<evidence type="ECO:0000313" key="2">
    <source>
        <dbReference type="EMBL" id="MEU0712024.1"/>
    </source>
</evidence>
<proteinExistence type="predicted"/>
<dbReference type="PROSITE" id="PS51352">
    <property type="entry name" value="THIOREDOXIN_2"/>
    <property type="match status" value="1"/>
</dbReference>
<dbReference type="Pfam" id="PF13905">
    <property type="entry name" value="Thioredoxin_8"/>
    <property type="match status" value="1"/>
</dbReference>
<dbReference type="Proteomes" id="UP001550378">
    <property type="component" value="Unassembled WGS sequence"/>
</dbReference>
<dbReference type="SUPFAM" id="SSF52833">
    <property type="entry name" value="Thioredoxin-like"/>
    <property type="match status" value="1"/>
</dbReference>
<sequence>MATVLAATVTACGTDNTATVKSTPTSAAGSPTQENGTEVTTVDNKKIKVPGDKPIGLFFFTPGCSSCAEGMKSLARATDTVGDKADVLAVDMNPGDSEQAILEFLRYADAAHLPVAVDQDAALTRAYGVSALSTLVVVDPAGKVTFKATDPSAEKIAAALTKAKTT</sequence>
<organism evidence="2 3">
    <name type="scientific">Streptomyces lavendulocolor</name>
    <dbReference type="NCBI Taxonomy" id="67316"/>
    <lineage>
        <taxon>Bacteria</taxon>
        <taxon>Bacillati</taxon>
        <taxon>Actinomycetota</taxon>
        <taxon>Actinomycetes</taxon>
        <taxon>Kitasatosporales</taxon>
        <taxon>Streptomycetaceae</taxon>
        <taxon>Streptomyces</taxon>
    </lineage>
</organism>
<dbReference type="EMBL" id="JBEXZR010000047">
    <property type="protein sequence ID" value="MEU0712024.1"/>
    <property type="molecule type" value="Genomic_DNA"/>
</dbReference>
<evidence type="ECO:0000259" key="1">
    <source>
        <dbReference type="PROSITE" id="PS51352"/>
    </source>
</evidence>
<evidence type="ECO:0000313" key="3">
    <source>
        <dbReference type="Proteomes" id="UP001550378"/>
    </source>
</evidence>
<accession>A0ABV2WF96</accession>
<dbReference type="Gene3D" id="3.40.30.10">
    <property type="entry name" value="Glutaredoxin"/>
    <property type="match status" value="1"/>
</dbReference>
<comment type="caution">
    <text evidence="2">The sequence shown here is derived from an EMBL/GenBank/DDBJ whole genome shotgun (WGS) entry which is preliminary data.</text>
</comment>
<reference evidence="2 3" key="1">
    <citation type="submission" date="2024-06" db="EMBL/GenBank/DDBJ databases">
        <title>The Natural Products Discovery Center: Release of the First 8490 Sequenced Strains for Exploring Actinobacteria Biosynthetic Diversity.</title>
        <authorList>
            <person name="Kalkreuter E."/>
            <person name="Kautsar S.A."/>
            <person name="Yang D."/>
            <person name="Bader C.D."/>
            <person name="Teijaro C.N."/>
            <person name="Fluegel L."/>
            <person name="Davis C.M."/>
            <person name="Simpson J.R."/>
            <person name="Lauterbach L."/>
            <person name="Steele A.D."/>
            <person name="Gui C."/>
            <person name="Meng S."/>
            <person name="Li G."/>
            <person name="Viehrig K."/>
            <person name="Ye F."/>
            <person name="Su P."/>
            <person name="Kiefer A.F."/>
            <person name="Nichols A."/>
            <person name="Cepeda A.J."/>
            <person name="Yan W."/>
            <person name="Fan B."/>
            <person name="Jiang Y."/>
            <person name="Adhikari A."/>
            <person name="Zheng C.-J."/>
            <person name="Schuster L."/>
            <person name="Cowan T.M."/>
            <person name="Smanski M.J."/>
            <person name="Chevrette M.G."/>
            <person name="De Carvalho L.P.S."/>
            <person name="Shen B."/>
        </authorList>
    </citation>
    <scope>NUCLEOTIDE SEQUENCE [LARGE SCALE GENOMIC DNA]</scope>
    <source>
        <strain evidence="2 3">NPDC006337</strain>
    </source>
</reference>
<protein>
    <submittedName>
        <fullName evidence="2">TlpA disulfide reductase family protein</fullName>
    </submittedName>
</protein>